<keyword evidence="4" id="KW-0143">Chaperone</keyword>
<gene>
    <name evidence="5" type="ORF">ACFSYJ_05775</name>
</gene>
<name>A0ABW5GD96_9PSEU</name>
<dbReference type="Pfam" id="PF14011">
    <property type="entry name" value="ESX-1_EspG"/>
    <property type="match status" value="1"/>
</dbReference>
<dbReference type="Proteomes" id="UP001597419">
    <property type="component" value="Unassembled WGS sequence"/>
</dbReference>
<evidence type="ECO:0000313" key="6">
    <source>
        <dbReference type="Proteomes" id="UP001597419"/>
    </source>
</evidence>
<evidence type="ECO:0000256" key="4">
    <source>
        <dbReference type="ARBA" id="ARBA00023186"/>
    </source>
</evidence>
<organism evidence="5 6">
    <name type="scientific">Amycolatopsis samaneae</name>
    <dbReference type="NCBI Taxonomy" id="664691"/>
    <lineage>
        <taxon>Bacteria</taxon>
        <taxon>Bacillati</taxon>
        <taxon>Actinomycetota</taxon>
        <taxon>Actinomycetes</taxon>
        <taxon>Pseudonocardiales</taxon>
        <taxon>Pseudonocardiaceae</taxon>
        <taxon>Amycolatopsis</taxon>
    </lineage>
</organism>
<reference evidence="6" key="1">
    <citation type="journal article" date="2019" name="Int. J. Syst. Evol. Microbiol.">
        <title>The Global Catalogue of Microorganisms (GCM) 10K type strain sequencing project: providing services to taxonomists for standard genome sequencing and annotation.</title>
        <authorList>
            <consortium name="The Broad Institute Genomics Platform"/>
            <consortium name="The Broad Institute Genome Sequencing Center for Infectious Disease"/>
            <person name="Wu L."/>
            <person name="Ma J."/>
        </authorList>
    </citation>
    <scope>NUCLEOTIDE SEQUENCE [LARGE SCALE GENOMIC DNA]</scope>
    <source>
        <strain evidence="6">CGMCC 4.7643</strain>
    </source>
</reference>
<dbReference type="EMBL" id="JBHUKU010000003">
    <property type="protein sequence ID" value="MFD2458094.1"/>
    <property type="molecule type" value="Genomic_DNA"/>
</dbReference>
<evidence type="ECO:0000256" key="3">
    <source>
        <dbReference type="ARBA" id="ARBA00022490"/>
    </source>
</evidence>
<evidence type="ECO:0000313" key="5">
    <source>
        <dbReference type="EMBL" id="MFD2458094.1"/>
    </source>
</evidence>
<evidence type="ECO:0000256" key="1">
    <source>
        <dbReference type="ARBA" id="ARBA00004496"/>
    </source>
</evidence>
<comment type="subcellular location">
    <subcellularLocation>
        <location evidence="1">Cytoplasm</location>
    </subcellularLocation>
</comment>
<comment type="similarity">
    <text evidence="2">Belongs to the EspG family.</text>
</comment>
<evidence type="ECO:0000256" key="2">
    <source>
        <dbReference type="ARBA" id="ARBA00006411"/>
    </source>
</evidence>
<dbReference type="RefSeq" id="WP_345395541.1">
    <property type="nucleotide sequence ID" value="NZ_BAABHG010000007.1"/>
</dbReference>
<proteinExistence type="inferred from homology"/>
<keyword evidence="6" id="KW-1185">Reference proteome</keyword>
<dbReference type="InterPro" id="IPR025734">
    <property type="entry name" value="EspG"/>
</dbReference>
<accession>A0ABW5GD96</accession>
<comment type="caution">
    <text evidence="5">The sequence shown here is derived from an EMBL/GenBank/DDBJ whole genome shotgun (WGS) entry which is preliminary data.</text>
</comment>
<sequence>MPAENGSIVLSALEFDMLWEAEGLPPRHVSLDVPTPGVTHTERAELVEQAWASLAERRLARGRRATGELIDLFHLLARPRLAVDVWVWAEREIRGRAVSLGRQALLGVVDEGQVWLIPAREGMLPEAAVTVAGELEPGIGQAVSVPHDVLMAADADARGDAKALVTALEDRRIPLFQAQELAGMLLGQHARGQFGAERIGRDGVAHRASRVVAFYDTDAGRYLFQLGKDADGSDWATVAPADNALLAERIRELLAEA</sequence>
<keyword evidence="3" id="KW-0963">Cytoplasm</keyword>
<protein>
    <submittedName>
        <fullName evidence="5">ESX secretion-associated protein EspG</fullName>
    </submittedName>
</protein>